<evidence type="ECO:0000256" key="1">
    <source>
        <dbReference type="ARBA" id="ARBA00044755"/>
    </source>
</evidence>
<evidence type="ECO:0000313" key="3">
    <source>
        <dbReference type="Proteomes" id="UP000277811"/>
    </source>
</evidence>
<dbReference type="InterPro" id="IPR007607">
    <property type="entry name" value="BacA/B"/>
</dbReference>
<keyword evidence="3" id="KW-1185">Reference proteome</keyword>
<dbReference type="RefSeq" id="WP_207857645.1">
    <property type="nucleotide sequence ID" value="NZ_UPPP01000075.1"/>
</dbReference>
<dbReference type="PANTHER" id="PTHR35024">
    <property type="entry name" value="HYPOTHETICAL CYTOSOLIC PROTEIN"/>
    <property type="match status" value="1"/>
</dbReference>
<proteinExistence type="inferred from homology"/>
<organism evidence="2 3">
    <name type="scientific">Lucifera butyrica</name>
    <dbReference type="NCBI Taxonomy" id="1351585"/>
    <lineage>
        <taxon>Bacteria</taxon>
        <taxon>Bacillati</taxon>
        <taxon>Bacillota</taxon>
        <taxon>Negativicutes</taxon>
        <taxon>Veillonellales</taxon>
        <taxon>Veillonellaceae</taxon>
        <taxon>Lucifera</taxon>
    </lineage>
</organism>
<dbReference type="Pfam" id="PF04519">
    <property type="entry name" value="Bactofilin"/>
    <property type="match status" value="1"/>
</dbReference>
<reference evidence="2 3" key="1">
    <citation type="submission" date="2018-06" db="EMBL/GenBank/DDBJ databases">
        <authorList>
            <person name="Strepis N."/>
        </authorList>
    </citation>
    <scope>NUCLEOTIDE SEQUENCE [LARGE SCALE GENOMIC DNA]</scope>
    <source>
        <strain evidence="2">LUCI</strain>
    </source>
</reference>
<sequence length="136" mass="14348">MGEIAMFGGKRDSGISEQVETLIGQGTQFKGTITVKGAIRIDGGFEGDLVTASNVIVGETSQIRALVKAQKATVAGMVNGNMEIVDKLELLPTARVTGDVKVGTLIVGEGAIFKGACEMKHEVDRREKEVKTKVNG</sequence>
<dbReference type="PANTHER" id="PTHR35024:SF4">
    <property type="entry name" value="POLYMER-FORMING CYTOSKELETAL PROTEIN"/>
    <property type="match status" value="1"/>
</dbReference>
<name>A0A498R8I1_9FIRM</name>
<evidence type="ECO:0000313" key="2">
    <source>
        <dbReference type="EMBL" id="VBB07499.1"/>
    </source>
</evidence>
<dbReference type="EMBL" id="UPPP01000075">
    <property type="protein sequence ID" value="VBB07499.1"/>
    <property type="molecule type" value="Genomic_DNA"/>
</dbReference>
<dbReference type="AlphaFoldDB" id="A0A498R8I1"/>
<dbReference type="Proteomes" id="UP000277811">
    <property type="component" value="Unassembled WGS sequence"/>
</dbReference>
<protein>
    <submittedName>
        <fullName evidence="2">Polymer-forming cytoskeletal</fullName>
    </submittedName>
</protein>
<comment type="similarity">
    <text evidence="1">Belongs to the bactofilin family.</text>
</comment>
<gene>
    <name evidence="2" type="ORF">LUCI_2748</name>
</gene>
<accession>A0A498R8I1</accession>